<keyword evidence="2" id="KW-0489">Methyltransferase</keyword>
<evidence type="ECO:0000313" key="3">
    <source>
        <dbReference type="Proteomes" id="UP001595975"/>
    </source>
</evidence>
<dbReference type="InterPro" id="IPR029063">
    <property type="entry name" value="SAM-dependent_MTases_sf"/>
</dbReference>
<gene>
    <name evidence="2" type="ORF">ACFP3U_03980</name>
</gene>
<dbReference type="RefSeq" id="WP_380223740.1">
    <property type="nucleotide sequence ID" value="NZ_JBHSOF010000003.1"/>
</dbReference>
<dbReference type="SUPFAM" id="SSF53335">
    <property type="entry name" value="S-adenosyl-L-methionine-dependent methyltransferases"/>
    <property type="match status" value="1"/>
</dbReference>
<dbReference type="Gene3D" id="3.40.50.150">
    <property type="entry name" value="Vaccinia Virus protein VP39"/>
    <property type="match status" value="1"/>
</dbReference>
<proteinExistence type="predicted"/>
<keyword evidence="2" id="KW-0808">Transferase</keyword>
<sequence>MTTDQLDPDPAAAASRPGAPEALLVPAGCRSSSGDGWFFASEALRTFRLTGAVAPSGAGLVDALVVPATSRPDRPISVLEVGAGTGPVTRRLVQVLRAGDQLHVVEPNPRFAQRLRSDAELVRRAPELALRVSACRVQDLPEHRTSDHHGGTRGGAERDGVHGFDDGAGPAVEQYDVIVSGLPFTNFEPAEVRRILDLYLRLLVPGGELTYFGYLGTSAARLLTSGPRRGARHRAVVRLLRRFEEEYGLGSRVVWRNVPPARAHLLRAPGGARPATAASLSDVAAARPRGALPSTDAGADGPAGGVTAAAR</sequence>
<keyword evidence="3" id="KW-1185">Reference proteome</keyword>
<name>A0ABW0WYX7_9ACTN</name>
<dbReference type="EMBL" id="JBHSOF010000003">
    <property type="protein sequence ID" value="MFC5662139.1"/>
    <property type="molecule type" value="Genomic_DNA"/>
</dbReference>
<reference evidence="3" key="1">
    <citation type="journal article" date="2019" name="Int. J. Syst. Evol. Microbiol.">
        <title>The Global Catalogue of Microorganisms (GCM) 10K type strain sequencing project: providing services to taxonomists for standard genome sequencing and annotation.</title>
        <authorList>
            <consortium name="The Broad Institute Genomics Platform"/>
            <consortium name="The Broad Institute Genome Sequencing Center for Infectious Disease"/>
            <person name="Wu L."/>
            <person name="Ma J."/>
        </authorList>
    </citation>
    <scope>NUCLEOTIDE SEQUENCE [LARGE SCALE GENOMIC DNA]</scope>
    <source>
        <strain evidence="3">CGMCC 4.1437</strain>
    </source>
</reference>
<accession>A0ABW0WYX7</accession>
<organism evidence="2 3">
    <name type="scientific">Kitasatospora misakiensis</name>
    <dbReference type="NCBI Taxonomy" id="67330"/>
    <lineage>
        <taxon>Bacteria</taxon>
        <taxon>Bacillati</taxon>
        <taxon>Actinomycetota</taxon>
        <taxon>Actinomycetes</taxon>
        <taxon>Kitasatosporales</taxon>
        <taxon>Streptomycetaceae</taxon>
        <taxon>Kitasatospora</taxon>
    </lineage>
</organism>
<comment type="caution">
    <text evidence="2">The sequence shown here is derived from an EMBL/GenBank/DDBJ whole genome shotgun (WGS) entry which is preliminary data.</text>
</comment>
<dbReference type="Proteomes" id="UP001595975">
    <property type="component" value="Unassembled WGS sequence"/>
</dbReference>
<dbReference type="GO" id="GO:0008168">
    <property type="term" value="F:methyltransferase activity"/>
    <property type="evidence" value="ECO:0007669"/>
    <property type="project" value="UniProtKB-KW"/>
</dbReference>
<evidence type="ECO:0000313" key="2">
    <source>
        <dbReference type="EMBL" id="MFC5662139.1"/>
    </source>
</evidence>
<dbReference type="GO" id="GO:0032259">
    <property type="term" value="P:methylation"/>
    <property type="evidence" value="ECO:0007669"/>
    <property type="project" value="UniProtKB-KW"/>
</dbReference>
<feature type="region of interest" description="Disordered" evidence="1">
    <location>
        <begin position="141"/>
        <end position="160"/>
    </location>
</feature>
<feature type="region of interest" description="Disordered" evidence="1">
    <location>
        <begin position="289"/>
        <end position="311"/>
    </location>
</feature>
<evidence type="ECO:0000256" key="1">
    <source>
        <dbReference type="SAM" id="MobiDB-lite"/>
    </source>
</evidence>
<dbReference type="CDD" id="cd02440">
    <property type="entry name" value="AdoMet_MTases"/>
    <property type="match status" value="1"/>
</dbReference>
<protein>
    <submittedName>
        <fullName evidence="2">Class I SAM-dependent methyltransferase</fullName>
    </submittedName>
</protein>